<dbReference type="FunFam" id="4.10.800.20:FF:000001">
    <property type="entry name" value="AMP deaminase"/>
    <property type="match status" value="1"/>
</dbReference>
<evidence type="ECO:0000256" key="7">
    <source>
        <dbReference type="ARBA" id="ARBA00023080"/>
    </source>
</evidence>
<keyword evidence="7" id="KW-0546">Nucleotide metabolism</keyword>
<evidence type="ECO:0000256" key="5">
    <source>
        <dbReference type="ARBA" id="ARBA00022801"/>
    </source>
</evidence>
<dbReference type="NCBIfam" id="TIGR01429">
    <property type="entry name" value="AMP_deaminase"/>
    <property type="match status" value="1"/>
</dbReference>
<keyword evidence="5 9" id="KW-0378">Hydrolase</keyword>
<dbReference type="GO" id="GO:0032264">
    <property type="term" value="P:IMP salvage"/>
    <property type="evidence" value="ECO:0007669"/>
    <property type="project" value="UniProtKB-UniPathway"/>
</dbReference>
<dbReference type="InterPro" id="IPR006329">
    <property type="entry name" value="AMPD"/>
</dbReference>
<dbReference type="PIRSF" id="PIRSF001251">
    <property type="entry name" value="AMP_deaminase_met"/>
    <property type="match status" value="1"/>
</dbReference>
<dbReference type="Gene3D" id="3.20.20.140">
    <property type="entry name" value="Metal-dependent hydrolases"/>
    <property type="match status" value="1"/>
</dbReference>
<evidence type="ECO:0000313" key="10">
    <source>
        <dbReference type="Ensembl" id="ENSCCRP00015040123.1"/>
    </source>
</evidence>
<evidence type="ECO:0000256" key="6">
    <source>
        <dbReference type="ARBA" id="ARBA00022833"/>
    </source>
</evidence>
<dbReference type="GO" id="GO:0003876">
    <property type="term" value="F:AMP deaminase activity"/>
    <property type="evidence" value="ECO:0007669"/>
    <property type="project" value="UniProtKB-EC"/>
</dbReference>
<dbReference type="InterPro" id="IPR006650">
    <property type="entry name" value="A/AMP_deam_AS"/>
</dbReference>
<dbReference type="PROSITE" id="PS00485">
    <property type="entry name" value="A_DEAMINASE"/>
    <property type="match status" value="1"/>
</dbReference>
<evidence type="ECO:0000256" key="9">
    <source>
        <dbReference type="PIRNR" id="PIRNR001251"/>
    </source>
</evidence>
<comment type="pathway">
    <text evidence="2">Purine metabolism; IMP biosynthesis via salvage pathway; IMP from AMP: step 1/1.</text>
</comment>
<evidence type="ECO:0000256" key="4">
    <source>
        <dbReference type="ARBA" id="ARBA00022723"/>
    </source>
</evidence>
<comment type="catalytic activity">
    <reaction evidence="9">
        <text>AMP + H2O + H(+) = IMP + NH4(+)</text>
        <dbReference type="Rhea" id="RHEA:14777"/>
        <dbReference type="ChEBI" id="CHEBI:15377"/>
        <dbReference type="ChEBI" id="CHEBI:15378"/>
        <dbReference type="ChEBI" id="CHEBI:28938"/>
        <dbReference type="ChEBI" id="CHEBI:58053"/>
        <dbReference type="ChEBI" id="CHEBI:456215"/>
        <dbReference type="EC" id="3.5.4.6"/>
    </reaction>
</comment>
<dbReference type="UniPathway" id="UPA00591">
    <property type="reaction ID" value="UER00663"/>
</dbReference>
<evidence type="ECO:0000256" key="8">
    <source>
        <dbReference type="ARBA" id="ARBA00054146"/>
    </source>
</evidence>
<dbReference type="FunFam" id="3.20.20.140:FF:000035">
    <property type="entry name" value="Probable amp deaminase"/>
    <property type="match status" value="1"/>
</dbReference>
<keyword evidence="4 9" id="KW-0479">Metal-binding</keyword>
<comment type="similarity">
    <text evidence="3 9">Belongs to the metallo-dependent hydrolases superfamily. Adenosine and AMP deaminases family.</text>
</comment>
<dbReference type="PANTHER" id="PTHR11359:SF3">
    <property type="entry name" value="AMP DEAMINASE 2"/>
    <property type="match status" value="1"/>
</dbReference>
<accession>A0A8C1UQ14</accession>
<evidence type="ECO:0000256" key="2">
    <source>
        <dbReference type="ARBA" id="ARBA00004955"/>
    </source>
</evidence>
<comment type="cofactor">
    <cofactor evidence="1 9">
        <name>Zn(2+)</name>
        <dbReference type="ChEBI" id="CHEBI:29105"/>
    </cofactor>
</comment>
<dbReference type="GO" id="GO:0097009">
    <property type="term" value="P:energy homeostasis"/>
    <property type="evidence" value="ECO:0007669"/>
    <property type="project" value="UniProtKB-ARBA"/>
</dbReference>
<dbReference type="Pfam" id="PF19326">
    <property type="entry name" value="AMP_deaminase"/>
    <property type="match status" value="1"/>
</dbReference>
<reference evidence="10" key="1">
    <citation type="submission" date="2025-08" db="UniProtKB">
        <authorList>
            <consortium name="Ensembl"/>
        </authorList>
    </citation>
    <scope>IDENTIFICATION</scope>
</reference>
<dbReference type="Gene3D" id="4.10.800.20">
    <property type="match status" value="1"/>
</dbReference>
<dbReference type="AlphaFoldDB" id="A0A8C1UQ14"/>
<keyword evidence="6" id="KW-0862">Zinc</keyword>
<dbReference type="GO" id="GO:0046033">
    <property type="term" value="P:AMP metabolic process"/>
    <property type="evidence" value="ECO:0007669"/>
    <property type="project" value="TreeGrafter"/>
</dbReference>
<dbReference type="GO" id="GO:0005829">
    <property type="term" value="C:cytosol"/>
    <property type="evidence" value="ECO:0007669"/>
    <property type="project" value="TreeGrafter"/>
</dbReference>
<comment type="function">
    <text evidence="8">AMP deaminase plays a critical role in energy metabolism. Catalyzes the deamination of AMP to IMP and plays an important role in the purine nucleotide cycle.</text>
</comment>
<protein>
    <recommendedName>
        <fullName evidence="9">AMP deaminase</fullName>
        <ecNumber evidence="9">3.5.4.6</ecNumber>
    </recommendedName>
</protein>
<dbReference type="InterPro" id="IPR032466">
    <property type="entry name" value="Metal_Hydrolase"/>
</dbReference>
<dbReference type="GO" id="GO:0046872">
    <property type="term" value="F:metal ion binding"/>
    <property type="evidence" value="ECO:0007669"/>
    <property type="project" value="UniProtKB-KW"/>
</dbReference>
<sequence>QASEFRKIDITHGNYGTRAELTHSEYSLPGNPVTKHSHIDLRTSMDGKYKEIAEELFSRSLAESEMRSAPYEFPEESPIEQLEERRHRLERQISQDIKFEPDILLRAKQDFMKTDSATDLEYMKEQSQAPKELYPERELIPEREYQRVTISGEEKCGVPFTDLLDAAKCVVKALFIREKYISLSMQSFCRTTARYLQEELGGQPLDVNTFEEMPESSASANATVHPPVSETHPYEVLDPASMPPGLGYTCKMVDGVVHVYMHKIPDLHLNSSELDLPYPDLQEYIADMNMMMALIINGPVKSFCYRRLQYLSSKFQMHILLNEMKELAAQKKVPHRDFYNIRKVDTHIHASSCMNQKHLLRFIKRAMKKYPGEIVHVEQGRGQTLSEVFESMNLTAFDLSVDTLDMHADRNTFHRFDKFNSKYNPIGESILREIFIKTDNHIEGKYFGHIIKEVMADLEESKYQNVELRLSIYGRSRDEWDKLAQWAVKHKVYSDNVRWLVQVPRLFDVYHTKKQLSNFQEMLENIFIPLFEVTVNPSSHPQLHLFLQHVVGFDSVDDESKPEHHIFNLDSPKPVNWTEEDNPPYSYYLYYMYANMTVLNHLRRQRNLNSFVLRPHCGEAGPIHHLVSGFLLSENISHGLLLRKAPVLQYLYYLAQIGIAMSPLSNNSLFLSYHRNPLPEYLSRGLMVSLSTDDPLQFHFTKEPLIEEYSIAAQVWKLSSCDMCELSRNSVLMSGFSHQVKSNWLGPHYLKEGQEGNDIRRTNVPDIRVAYRFETLCEELNLITQAVQSEELETIEEQGSLCMGAGLARH</sequence>
<evidence type="ECO:0000256" key="3">
    <source>
        <dbReference type="ARBA" id="ARBA00006676"/>
    </source>
</evidence>
<dbReference type="Proteomes" id="UP000694700">
    <property type="component" value="Unplaced"/>
</dbReference>
<dbReference type="SUPFAM" id="SSF51556">
    <property type="entry name" value="Metallo-dependent hydrolases"/>
    <property type="match status" value="1"/>
</dbReference>
<dbReference type="Ensembl" id="ENSCCRT00015041500.1">
    <property type="protein sequence ID" value="ENSCCRP00015040123.1"/>
    <property type="gene ID" value="ENSCCRG00015015306.1"/>
</dbReference>
<evidence type="ECO:0000313" key="11">
    <source>
        <dbReference type="Proteomes" id="UP000694700"/>
    </source>
</evidence>
<dbReference type="CDD" id="cd01319">
    <property type="entry name" value="AMPD"/>
    <property type="match status" value="1"/>
</dbReference>
<name>A0A8C1UQ14_CYPCA</name>
<proteinExistence type="inferred from homology"/>
<evidence type="ECO:0000256" key="1">
    <source>
        <dbReference type="ARBA" id="ARBA00001947"/>
    </source>
</evidence>
<organism evidence="10 11">
    <name type="scientific">Cyprinus carpio</name>
    <name type="common">Common carp</name>
    <dbReference type="NCBI Taxonomy" id="7962"/>
    <lineage>
        <taxon>Eukaryota</taxon>
        <taxon>Metazoa</taxon>
        <taxon>Chordata</taxon>
        <taxon>Craniata</taxon>
        <taxon>Vertebrata</taxon>
        <taxon>Euteleostomi</taxon>
        <taxon>Actinopterygii</taxon>
        <taxon>Neopterygii</taxon>
        <taxon>Teleostei</taxon>
        <taxon>Ostariophysi</taxon>
        <taxon>Cypriniformes</taxon>
        <taxon>Cyprinidae</taxon>
        <taxon>Cyprininae</taxon>
        <taxon>Cyprinus</taxon>
    </lineage>
</organism>
<dbReference type="PANTHER" id="PTHR11359">
    <property type="entry name" value="AMP DEAMINASE"/>
    <property type="match status" value="1"/>
</dbReference>
<dbReference type="EC" id="3.5.4.6" evidence="9"/>